<dbReference type="GO" id="GO:0000160">
    <property type="term" value="P:phosphorelay signal transduction system"/>
    <property type="evidence" value="ECO:0007669"/>
    <property type="project" value="InterPro"/>
</dbReference>
<dbReference type="SUPFAM" id="SSF52172">
    <property type="entry name" value="CheY-like"/>
    <property type="match status" value="2"/>
</dbReference>
<organism evidence="4 5">
    <name type="scientific">Thermogemmatispora aurantia</name>
    <dbReference type="NCBI Taxonomy" id="2045279"/>
    <lineage>
        <taxon>Bacteria</taxon>
        <taxon>Bacillati</taxon>
        <taxon>Chloroflexota</taxon>
        <taxon>Ktedonobacteria</taxon>
        <taxon>Thermogemmatisporales</taxon>
        <taxon>Thermogemmatisporaceae</taxon>
        <taxon>Thermogemmatispora</taxon>
    </lineage>
</organism>
<feature type="domain" description="Response regulatory" evidence="3">
    <location>
        <begin position="153"/>
        <end position="272"/>
    </location>
</feature>
<dbReference type="Gene3D" id="3.40.50.2300">
    <property type="match status" value="2"/>
</dbReference>
<dbReference type="EMBL" id="BKZV01000001">
    <property type="protein sequence ID" value="GER81867.1"/>
    <property type="molecule type" value="Genomic_DNA"/>
</dbReference>
<proteinExistence type="predicted"/>
<comment type="caution">
    <text evidence="4">The sequence shown here is derived from an EMBL/GenBank/DDBJ whole genome shotgun (WGS) entry which is preliminary data.</text>
</comment>
<dbReference type="PROSITE" id="PS50110">
    <property type="entry name" value="RESPONSE_REGULATORY"/>
    <property type="match status" value="1"/>
</dbReference>
<evidence type="ECO:0000259" key="3">
    <source>
        <dbReference type="PROSITE" id="PS50110"/>
    </source>
</evidence>
<reference evidence="4 5" key="1">
    <citation type="journal article" date="2019" name="Int. J. Syst. Evol. Microbiol.">
        <title>Thermogemmatispora aurantia sp. nov. and Thermogemmatispora argillosa sp. nov., within the class Ktedonobacteria, and emended description of the genus Thermogemmatispora.</title>
        <authorList>
            <person name="Zheng Y."/>
            <person name="Wang C.M."/>
            <person name="Sakai Y."/>
            <person name="Abe K."/>
            <person name="Yokota A."/>
            <person name="Yabe S."/>
        </authorList>
    </citation>
    <scope>NUCLEOTIDE SEQUENCE [LARGE SCALE GENOMIC DNA]</scope>
    <source>
        <strain evidence="4 5">A1-2</strain>
    </source>
</reference>
<accession>A0A5J4K565</accession>
<evidence type="ECO:0000256" key="1">
    <source>
        <dbReference type="ARBA" id="ARBA00022553"/>
    </source>
</evidence>
<dbReference type="AlphaFoldDB" id="A0A5J4K565"/>
<dbReference type="PANTHER" id="PTHR44591:SF3">
    <property type="entry name" value="RESPONSE REGULATORY DOMAIN-CONTAINING PROTEIN"/>
    <property type="match status" value="1"/>
</dbReference>
<gene>
    <name evidence="4" type="ORF">KTAU_05050</name>
</gene>
<protein>
    <recommendedName>
        <fullName evidence="3">Response regulatory domain-containing protein</fullName>
    </recommendedName>
</protein>
<dbReference type="Pfam" id="PF00072">
    <property type="entry name" value="Response_reg"/>
    <property type="match status" value="1"/>
</dbReference>
<evidence type="ECO:0000256" key="2">
    <source>
        <dbReference type="PROSITE-ProRule" id="PRU00169"/>
    </source>
</evidence>
<evidence type="ECO:0000313" key="5">
    <source>
        <dbReference type="Proteomes" id="UP000334820"/>
    </source>
</evidence>
<dbReference type="InterPro" id="IPR001789">
    <property type="entry name" value="Sig_transdc_resp-reg_receiver"/>
</dbReference>
<evidence type="ECO:0000313" key="4">
    <source>
        <dbReference type="EMBL" id="GER81867.1"/>
    </source>
</evidence>
<dbReference type="InterPro" id="IPR011006">
    <property type="entry name" value="CheY-like_superfamily"/>
</dbReference>
<dbReference type="InterPro" id="IPR050595">
    <property type="entry name" value="Bact_response_regulator"/>
</dbReference>
<dbReference type="RefSeq" id="WP_151726843.1">
    <property type="nucleotide sequence ID" value="NZ_BKZV01000001.1"/>
</dbReference>
<keyword evidence="1 2" id="KW-0597">Phosphoprotein</keyword>
<keyword evidence="5" id="KW-1185">Reference proteome</keyword>
<sequence>MARAMVRPRPLRVLIVGQQESLNTILERHLRQRGYEVRVLLRGGEIDLGSWVGDVLLYDMDGDREGAREGEGEKLLQPPRSWPEARFTVIMGSSSVSRDRLEELGVVAFLLKPFDVGRLLRYLGTLQRLVQTSEERGDYFISDRQGAEGNRARVLIVDDDVDVAQTIQQSLKAVADYELAVAHDGLEALERCVEWRPHCVVADLIMPWMNGYQMMRCLKRSALPSPPAFVLMSALTPRQLERRPYLREEKSVVYVEKPFFVEHLQAAIEQALQKLAPATRPLA</sequence>
<dbReference type="SMART" id="SM00448">
    <property type="entry name" value="REC"/>
    <property type="match status" value="1"/>
</dbReference>
<dbReference type="Proteomes" id="UP000334820">
    <property type="component" value="Unassembled WGS sequence"/>
</dbReference>
<name>A0A5J4K565_9CHLR</name>
<feature type="modified residue" description="4-aspartylphosphate" evidence="2">
    <location>
        <position position="203"/>
    </location>
</feature>
<dbReference type="PANTHER" id="PTHR44591">
    <property type="entry name" value="STRESS RESPONSE REGULATOR PROTEIN 1"/>
    <property type="match status" value="1"/>
</dbReference>